<evidence type="ECO:0000259" key="1">
    <source>
        <dbReference type="SMART" id="SM00587"/>
    </source>
</evidence>
<dbReference type="Pfam" id="PF02958">
    <property type="entry name" value="EcKL"/>
    <property type="match status" value="1"/>
</dbReference>
<proteinExistence type="predicted"/>
<dbReference type="PANTHER" id="PTHR11012">
    <property type="entry name" value="PROTEIN KINASE-LIKE DOMAIN-CONTAINING"/>
    <property type="match status" value="1"/>
</dbReference>
<dbReference type="Proteomes" id="UP000292052">
    <property type="component" value="Unassembled WGS sequence"/>
</dbReference>
<dbReference type="Gene3D" id="3.90.1200.10">
    <property type="match status" value="1"/>
</dbReference>
<dbReference type="InterPro" id="IPR011009">
    <property type="entry name" value="Kinase-like_dom_sf"/>
</dbReference>
<dbReference type="EMBL" id="QDEB01020655">
    <property type="protein sequence ID" value="RZC41044.1"/>
    <property type="molecule type" value="Genomic_DNA"/>
</dbReference>
<keyword evidence="2" id="KW-0808">Transferase</keyword>
<organism evidence="2 3">
    <name type="scientific">Asbolus verrucosus</name>
    <name type="common">Desert ironclad beetle</name>
    <dbReference type="NCBI Taxonomy" id="1661398"/>
    <lineage>
        <taxon>Eukaryota</taxon>
        <taxon>Metazoa</taxon>
        <taxon>Ecdysozoa</taxon>
        <taxon>Arthropoda</taxon>
        <taxon>Hexapoda</taxon>
        <taxon>Insecta</taxon>
        <taxon>Pterygota</taxon>
        <taxon>Neoptera</taxon>
        <taxon>Endopterygota</taxon>
        <taxon>Coleoptera</taxon>
        <taxon>Polyphaga</taxon>
        <taxon>Cucujiformia</taxon>
        <taxon>Tenebrionidae</taxon>
        <taxon>Pimeliinae</taxon>
        <taxon>Asbolus</taxon>
    </lineage>
</organism>
<evidence type="ECO:0000313" key="2">
    <source>
        <dbReference type="EMBL" id="RZC41044.1"/>
    </source>
</evidence>
<gene>
    <name evidence="2" type="ORF">BDFB_012783</name>
</gene>
<dbReference type="GO" id="GO:0016301">
    <property type="term" value="F:kinase activity"/>
    <property type="evidence" value="ECO:0007669"/>
    <property type="project" value="UniProtKB-KW"/>
</dbReference>
<sequence length="395" mass="46094">MNLDKIEKIEDLLIFDKNKKIIEHKIKRLTAPGENYGSLMLSVDIMLKNSQGTEEINVVAKMVPPNEFIQEIFNTPVTFRNEIGFYKNIVPVLQNFQREHGVDKVIDFFSKYYGSRLNLKNNNDKVDADAALLLENLKVQNFVNLERTEGFDLDVAKLVLTDLAYLHAVPLALKLQKPEVFEKKIQPYLSPWSVKEKMYENIKKYLYPITDNLQELKPFLERLHKSLEKLVLVQPPREPFATIIHNDCWVNNTMIKLEDGKPIKNKLVDFQICDYGSPAKDIVFFLFTSVKTEVIKQHYDGLIQFYYKVFTSILLELKCDIAQFSFEAFEKELDYEAKHSQFGHILFMLYPIFAPKGSVKEINELNPNSMSMEPTPSYIEKLIFVVKEFAKRNWI</sequence>
<dbReference type="SMART" id="SM00587">
    <property type="entry name" value="CHK"/>
    <property type="match status" value="1"/>
</dbReference>
<name>A0A482W7G9_ASBVE</name>
<accession>A0A482W7G9</accession>
<keyword evidence="2" id="KW-0418">Kinase</keyword>
<reference evidence="2 3" key="1">
    <citation type="submission" date="2017-03" db="EMBL/GenBank/DDBJ databases">
        <title>Genome of the blue death feigning beetle - Asbolus verrucosus.</title>
        <authorList>
            <person name="Rider S.D."/>
        </authorList>
    </citation>
    <scope>NUCLEOTIDE SEQUENCE [LARGE SCALE GENOMIC DNA]</scope>
    <source>
        <strain evidence="2">Butters</strain>
        <tissue evidence="2">Head and leg muscle</tissue>
    </source>
</reference>
<dbReference type="OrthoDB" id="191037at2759"/>
<evidence type="ECO:0000313" key="3">
    <source>
        <dbReference type="Proteomes" id="UP000292052"/>
    </source>
</evidence>
<keyword evidence="3" id="KW-1185">Reference proteome</keyword>
<dbReference type="AlphaFoldDB" id="A0A482W7G9"/>
<dbReference type="InterPro" id="IPR004119">
    <property type="entry name" value="EcKL"/>
</dbReference>
<comment type="caution">
    <text evidence="2">The sequence shown here is derived from an EMBL/GenBank/DDBJ whole genome shotgun (WGS) entry which is preliminary data.</text>
</comment>
<protein>
    <submittedName>
        <fullName evidence="2">EcKinase, APH, and/or DUF1679 domain containing protein</fullName>
    </submittedName>
</protein>
<dbReference type="SUPFAM" id="SSF56112">
    <property type="entry name" value="Protein kinase-like (PK-like)"/>
    <property type="match status" value="1"/>
</dbReference>
<dbReference type="PANTHER" id="PTHR11012:SF55">
    <property type="entry name" value="BHLH DOMAIN-CONTAINING PROTEIN"/>
    <property type="match status" value="1"/>
</dbReference>
<feature type="domain" description="CHK kinase-like" evidence="1">
    <location>
        <begin position="132"/>
        <end position="316"/>
    </location>
</feature>
<dbReference type="InterPro" id="IPR015897">
    <property type="entry name" value="CHK_kinase-like"/>
</dbReference>